<comment type="caution">
    <text evidence="3">The sequence shown here is derived from an EMBL/GenBank/DDBJ whole genome shotgun (WGS) entry which is preliminary data.</text>
</comment>
<name>A0AAV0QEI4_9ROSI</name>
<evidence type="ECO:0000259" key="2">
    <source>
        <dbReference type="PROSITE" id="PS51707"/>
    </source>
</evidence>
<dbReference type="InterPro" id="IPR023577">
    <property type="entry name" value="CYTH_domain"/>
</dbReference>
<gene>
    <name evidence="3" type="ORF">LITE_LOCUS42575</name>
</gene>
<dbReference type="AlphaFoldDB" id="A0AAV0QEI4"/>
<accession>A0AAV0QEI4</accession>
<protein>
    <recommendedName>
        <fullName evidence="2">CYTH domain-containing protein</fullName>
    </recommendedName>
</protein>
<evidence type="ECO:0000313" key="4">
    <source>
        <dbReference type="Proteomes" id="UP001154282"/>
    </source>
</evidence>
<dbReference type="Gene3D" id="2.40.320.10">
    <property type="entry name" value="Hypothetical Protein Pfu-838710-001"/>
    <property type="match status" value="1"/>
</dbReference>
<dbReference type="CDD" id="cd07374">
    <property type="entry name" value="CYTH-like_Pase"/>
    <property type="match status" value="1"/>
</dbReference>
<dbReference type="GO" id="GO:0016462">
    <property type="term" value="F:pyrophosphatase activity"/>
    <property type="evidence" value="ECO:0007669"/>
    <property type="project" value="UniProtKB-ARBA"/>
</dbReference>
<dbReference type="SUPFAM" id="SSF55154">
    <property type="entry name" value="CYTH-like phosphatases"/>
    <property type="match status" value="1"/>
</dbReference>
<dbReference type="InterPro" id="IPR018860">
    <property type="entry name" value="APC_suCDC26"/>
</dbReference>
<evidence type="ECO:0000256" key="1">
    <source>
        <dbReference type="ARBA" id="ARBA00022786"/>
    </source>
</evidence>
<dbReference type="Proteomes" id="UP001154282">
    <property type="component" value="Unassembled WGS sequence"/>
</dbReference>
<feature type="domain" description="CYTH" evidence="2">
    <location>
        <begin position="33"/>
        <end position="232"/>
    </location>
</feature>
<dbReference type="PANTHER" id="PTHR34948:SF2">
    <property type="entry name" value="TRIPHOSPHATE TUNNEL METALLOENZYME 3"/>
    <property type="match status" value="1"/>
</dbReference>
<reference evidence="3" key="1">
    <citation type="submission" date="2022-08" db="EMBL/GenBank/DDBJ databases">
        <authorList>
            <person name="Gutierrez-Valencia J."/>
        </authorList>
    </citation>
    <scope>NUCLEOTIDE SEQUENCE</scope>
</reference>
<organism evidence="3 4">
    <name type="scientific">Linum tenue</name>
    <dbReference type="NCBI Taxonomy" id="586396"/>
    <lineage>
        <taxon>Eukaryota</taxon>
        <taxon>Viridiplantae</taxon>
        <taxon>Streptophyta</taxon>
        <taxon>Embryophyta</taxon>
        <taxon>Tracheophyta</taxon>
        <taxon>Spermatophyta</taxon>
        <taxon>Magnoliopsida</taxon>
        <taxon>eudicotyledons</taxon>
        <taxon>Gunneridae</taxon>
        <taxon>Pentapetalae</taxon>
        <taxon>rosids</taxon>
        <taxon>fabids</taxon>
        <taxon>Malpighiales</taxon>
        <taxon>Linaceae</taxon>
        <taxon>Linum</taxon>
    </lineage>
</organism>
<keyword evidence="4" id="KW-1185">Reference proteome</keyword>
<dbReference type="InterPro" id="IPR033469">
    <property type="entry name" value="CYTH-like_dom_sf"/>
</dbReference>
<dbReference type="Pfam" id="PF01928">
    <property type="entry name" value="CYTH"/>
    <property type="match status" value="1"/>
</dbReference>
<dbReference type="EMBL" id="CAMGYJ010000009">
    <property type="protein sequence ID" value="CAI0542652.1"/>
    <property type="molecule type" value="Genomic_DNA"/>
</dbReference>
<dbReference type="GO" id="GO:0031145">
    <property type="term" value="P:anaphase-promoting complex-dependent catabolic process"/>
    <property type="evidence" value="ECO:0007669"/>
    <property type="project" value="InterPro"/>
</dbReference>
<keyword evidence="1" id="KW-0833">Ubl conjugation pathway</keyword>
<dbReference type="PANTHER" id="PTHR34948">
    <property type="entry name" value="OS08G0299200 PROTEIN"/>
    <property type="match status" value="1"/>
</dbReference>
<dbReference type="Pfam" id="PF10471">
    <property type="entry name" value="ANAPC_CDC26"/>
    <property type="match status" value="1"/>
</dbReference>
<evidence type="ECO:0000313" key="3">
    <source>
        <dbReference type="EMBL" id="CAI0542652.1"/>
    </source>
</evidence>
<proteinExistence type="predicted"/>
<sequence length="234" mass="26291">MLRRKPTKIEVTIEDKEEIEEARSRAAAAVAIPSAVEVKLGLPDAAAHSKFKSLISEFHIKTVNQQNLFFDTPAAALASERAVLRLRFLDGVTRCVVSLKARAVLVDGVSRVEEDEEEIDPVLGRACAADPMKLGSIDSRIVRRCRDEFGDGKEMGFVCLGGFENVREVYQWRGMKLEVDETKYAFGVSYEIECESEDPEGVKKELEWFLKENGVDYKYSEMSKFAVFRSGKLP</sequence>
<dbReference type="PROSITE" id="PS51707">
    <property type="entry name" value="CYTH"/>
    <property type="match status" value="1"/>
</dbReference>
<dbReference type="GO" id="GO:0005680">
    <property type="term" value="C:anaphase-promoting complex"/>
    <property type="evidence" value="ECO:0007669"/>
    <property type="project" value="InterPro"/>
</dbReference>